<organism evidence="2 3">
    <name type="scientific">Plasmodium gonderi</name>
    <dbReference type="NCBI Taxonomy" id="77519"/>
    <lineage>
        <taxon>Eukaryota</taxon>
        <taxon>Sar</taxon>
        <taxon>Alveolata</taxon>
        <taxon>Apicomplexa</taxon>
        <taxon>Aconoidasida</taxon>
        <taxon>Haemosporida</taxon>
        <taxon>Plasmodiidae</taxon>
        <taxon>Plasmodium</taxon>
        <taxon>Plasmodium (Plasmodium)</taxon>
    </lineage>
</organism>
<dbReference type="AlphaFoldDB" id="A0A1Y1JLW0"/>
<reference evidence="3" key="1">
    <citation type="submission" date="2017-04" db="EMBL/GenBank/DDBJ databases">
        <title>Plasmodium gonderi genome.</title>
        <authorList>
            <person name="Arisue N."/>
            <person name="Honma H."/>
            <person name="Kawai S."/>
            <person name="Tougan T."/>
            <person name="Tanabe K."/>
            <person name="Horii T."/>
        </authorList>
    </citation>
    <scope>NUCLEOTIDE SEQUENCE [LARGE SCALE GENOMIC DNA]</scope>
    <source>
        <strain evidence="3">ATCC 30045</strain>
    </source>
</reference>
<feature type="compositionally biased region" description="Basic and acidic residues" evidence="1">
    <location>
        <begin position="157"/>
        <end position="167"/>
    </location>
</feature>
<dbReference type="OrthoDB" id="372284at2759"/>
<name>A0A1Y1JLW0_PLAGO</name>
<proteinExistence type="predicted"/>
<gene>
    <name evidence="2" type="ORF">PGO_142480</name>
</gene>
<accession>A0A1Y1JLW0</accession>
<dbReference type="GeneID" id="39750197"/>
<comment type="caution">
    <text evidence="2">The sequence shown here is derived from an EMBL/GenBank/DDBJ whole genome shotgun (WGS) entry which is preliminary data.</text>
</comment>
<protein>
    <submittedName>
        <fullName evidence="2">Uncharacterized protein</fullName>
    </submittedName>
</protein>
<feature type="compositionally biased region" description="Polar residues" evidence="1">
    <location>
        <begin position="174"/>
        <end position="185"/>
    </location>
</feature>
<dbReference type="EMBL" id="BDQF01000015">
    <property type="protein sequence ID" value="GAW83451.1"/>
    <property type="molecule type" value="Genomic_DNA"/>
</dbReference>
<evidence type="ECO:0000256" key="1">
    <source>
        <dbReference type="SAM" id="MobiDB-lite"/>
    </source>
</evidence>
<dbReference type="OMA" id="CKYKYEL"/>
<sequence>MSKSLKRGEVYFKGVLKYYKKKCTTIRDDVGYGNTSTSMGYVRKLKEKNAAHKNQETRKNINQIVGSLSANRNNNYDLQVDQGDEIEHEQENKEEQEGTHEQLRHRFLKPTDLPLELPIEQSTNLSNATTTISDAREIYTKRHLPDEIFKKRYPPKFRNEDNSHTEDVYVNNPPKFNNTNVSLSEKNGDNIREYSSTFNKKGREKNLAKSRNPSNKKKCVFKKNYLNKKKKNILNTTNSNPLYFDLYHNYEDLQLCDNRSFIKRNKKKVNKQKIKYKYEMPTIASLGKVKKLNYLNLITNENEMSKQEKMFLNNLSHVYFDRNSFHAVAPSSKKLKRRKKQSHL</sequence>
<keyword evidence="3" id="KW-1185">Reference proteome</keyword>
<dbReference type="RefSeq" id="XP_028546040.1">
    <property type="nucleotide sequence ID" value="XM_028690239.1"/>
</dbReference>
<evidence type="ECO:0000313" key="2">
    <source>
        <dbReference type="EMBL" id="GAW83451.1"/>
    </source>
</evidence>
<evidence type="ECO:0000313" key="3">
    <source>
        <dbReference type="Proteomes" id="UP000195521"/>
    </source>
</evidence>
<feature type="region of interest" description="Disordered" evidence="1">
    <location>
        <begin position="154"/>
        <end position="187"/>
    </location>
</feature>
<dbReference type="Proteomes" id="UP000195521">
    <property type="component" value="Unassembled WGS sequence"/>
</dbReference>